<dbReference type="EMBL" id="JAVRRJ010000009">
    <property type="protein sequence ID" value="KAK5081766.1"/>
    <property type="molecule type" value="Genomic_DNA"/>
</dbReference>
<protein>
    <recommendedName>
        <fullName evidence="3">F-box domain-containing protein</fullName>
    </recommendedName>
</protein>
<evidence type="ECO:0000313" key="2">
    <source>
        <dbReference type="Proteomes" id="UP001309876"/>
    </source>
</evidence>
<organism evidence="1 2">
    <name type="scientific">Lithohypha guttulata</name>
    <dbReference type="NCBI Taxonomy" id="1690604"/>
    <lineage>
        <taxon>Eukaryota</taxon>
        <taxon>Fungi</taxon>
        <taxon>Dikarya</taxon>
        <taxon>Ascomycota</taxon>
        <taxon>Pezizomycotina</taxon>
        <taxon>Eurotiomycetes</taxon>
        <taxon>Chaetothyriomycetidae</taxon>
        <taxon>Chaetothyriales</taxon>
        <taxon>Trichomeriaceae</taxon>
        <taxon>Lithohypha</taxon>
    </lineage>
</organism>
<proteinExistence type="predicted"/>
<gene>
    <name evidence="1" type="ORF">LTR05_007903</name>
</gene>
<accession>A0AAN7SUF6</accession>
<dbReference type="Proteomes" id="UP001309876">
    <property type="component" value="Unassembled WGS sequence"/>
</dbReference>
<sequence>MSLQVRPHPNCDQPDSRLLSLPDELKVLILKQLLSRGALEAMPSPNYDLTATILRTCRELYHKGTEVLYKDNTPTMILQPGNWMGHRRWKNKAPDHLPYIDHDGAFVILGEVYTRPTWYSEHHNQVPAAIPRPRTWSTISRFRAIELLIAGPTDNFSPGTIWDFVLMARQTLPNTSIKIMFQCPNRWVDFNRTMELPVFEVCLKAFSQLRCQQIEFANIPSGEPQIEQLARSVERLVMSREPVVDYYSILLQYEDDLDAVFSPDSTSRACTYLRTMQDRLVNYEIGDFRQALRLGSLLVERYKRRQAGRVRARAVDANRIARRVKARREERRKRRRNALIS</sequence>
<keyword evidence="2" id="KW-1185">Reference proteome</keyword>
<evidence type="ECO:0008006" key="3">
    <source>
        <dbReference type="Google" id="ProtNLM"/>
    </source>
</evidence>
<name>A0AAN7SUF6_9EURO</name>
<reference evidence="1 2" key="1">
    <citation type="submission" date="2023-08" db="EMBL/GenBank/DDBJ databases">
        <title>Black Yeasts Isolated from many extreme environments.</title>
        <authorList>
            <person name="Coleine C."/>
            <person name="Stajich J.E."/>
            <person name="Selbmann L."/>
        </authorList>
    </citation>
    <scope>NUCLEOTIDE SEQUENCE [LARGE SCALE GENOMIC DNA]</scope>
    <source>
        <strain evidence="1 2">CCFEE 5910</strain>
    </source>
</reference>
<evidence type="ECO:0000313" key="1">
    <source>
        <dbReference type="EMBL" id="KAK5081766.1"/>
    </source>
</evidence>
<dbReference type="AlphaFoldDB" id="A0AAN7SUF6"/>
<comment type="caution">
    <text evidence="1">The sequence shown here is derived from an EMBL/GenBank/DDBJ whole genome shotgun (WGS) entry which is preliminary data.</text>
</comment>